<keyword evidence="2 6" id="KW-0812">Transmembrane</keyword>
<evidence type="ECO:0000256" key="5">
    <source>
        <dbReference type="SAM" id="MobiDB-lite"/>
    </source>
</evidence>
<feature type="domain" description="RDD" evidence="7">
    <location>
        <begin position="25"/>
        <end position="151"/>
    </location>
</feature>
<dbReference type="EMBL" id="JAVLVT010000003">
    <property type="protein sequence ID" value="MDS1270411.1"/>
    <property type="molecule type" value="Genomic_DNA"/>
</dbReference>
<proteinExistence type="predicted"/>
<evidence type="ECO:0000259" key="7">
    <source>
        <dbReference type="Pfam" id="PF06271"/>
    </source>
</evidence>
<feature type="compositionally biased region" description="Basic and acidic residues" evidence="5">
    <location>
        <begin position="247"/>
        <end position="259"/>
    </location>
</feature>
<evidence type="ECO:0000256" key="1">
    <source>
        <dbReference type="ARBA" id="ARBA00004141"/>
    </source>
</evidence>
<evidence type="ECO:0000256" key="2">
    <source>
        <dbReference type="ARBA" id="ARBA00022692"/>
    </source>
</evidence>
<feature type="transmembrane region" description="Helical" evidence="6">
    <location>
        <begin position="62"/>
        <end position="81"/>
    </location>
</feature>
<feature type="region of interest" description="Disordered" evidence="5">
    <location>
        <begin position="247"/>
        <end position="285"/>
    </location>
</feature>
<protein>
    <submittedName>
        <fullName evidence="8">RDD family protein</fullName>
    </submittedName>
</protein>
<evidence type="ECO:0000313" key="9">
    <source>
        <dbReference type="Proteomes" id="UP001250214"/>
    </source>
</evidence>
<keyword evidence="3 6" id="KW-1133">Transmembrane helix</keyword>
<dbReference type="RefSeq" id="WP_310911921.1">
    <property type="nucleotide sequence ID" value="NZ_JAVLVT010000003.1"/>
</dbReference>
<dbReference type="Proteomes" id="UP001250214">
    <property type="component" value="Unassembled WGS sequence"/>
</dbReference>
<feature type="transmembrane region" description="Helical" evidence="6">
    <location>
        <begin position="31"/>
        <end position="56"/>
    </location>
</feature>
<comment type="subcellular location">
    <subcellularLocation>
        <location evidence="1">Membrane</location>
        <topology evidence="1">Multi-pass membrane protein</topology>
    </subcellularLocation>
</comment>
<dbReference type="InterPro" id="IPR010432">
    <property type="entry name" value="RDD"/>
</dbReference>
<keyword evidence="4 6" id="KW-0472">Membrane</keyword>
<dbReference type="Pfam" id="PF06271">
    <property type="entry name" value="RDD"/>
    <property type="match status" value="1"/>
</dbReference>
<organism evidence="8 9">
    <name type="scientific">Lipingzhangella rawalii</name>
    <dbReference type="NCBI Taxonomy" id="2055835"/>
    <lineage>
        <taxon>Bacteria</taxon>
        <taxon>Bacillati</taxon>
        <taxon>Actinomycetota</taxon>
        <taxon>Actinomycetes</taxon>
        <taxon>Streptosporangiales</taxon>
        <taxon>Nocardiopsidaceae</taxon>
        <taxon>Lipingzhangella</taxon>
    </lineage>
</organism>
<evidence type="ECO:0000256" key="6">
    <source>
        <dbReference type="SAM" id="Phobius"/>
    </source>
</evidence>
<reference evidence="9" key="1">
    <citation type="submission" date="2023-07" db="EMBL/GenBank/DDBJ databases">
        <title>Novel species in the genus Lipingzhangella isolated from Sambhar Salt Lake.</title>
        <authorList>
            <person name="Jiya N."/>
            <person name="Kajale S."/>
            <person name="Sharma A."/>
        </authorList>
    </citation>
    <scope>NUCLEOTIDE SEQUENCE [LARGE SCALE GENOMIC DNA]</scope>
    <source>
        <strain evidence="9">LS1_29</strain>
    </source>
</reference>
<dbReference type="PANTHER" id="PTHR38480:SF1">
    <property type="entry name" value="SLR0254 PROTEIN"/>
    <property type="match status" value="1"/>
</dbReference>
<gene>
    <name evidence="8" type="ORF">RIF23_08900</name>
</gene>
<comment type="caution">
    <text evidence="8">The sequence shown here is derived from an EMBL/GenBank/DDBJ whole genome shotgun (WGS) entry which is preliminary data.</text>
</comment>
<sequence length="285" mass="29972">MVHPTGEGQQSVVTGEAVVLDMTPAGVATRIVALALDALVQLLLLLLLAVATSLVGTGLDPAATAAVAITGSVLILVGYPTTFETLTRGRSLGKLALGLRVVGTDGSPERFRQALARGLCGFVEIWMLSAVPALVVSLINPAGRRVGDFLAGTIVVQERTAQAPRDPVRMPPQLAEWAQAAELSRVDGQTLALARQYVQRYEELDTQTRHEMGMHVATAVARHVTPPPPANTSPVEFLAAVLAERRRRDEQRLTERPRIGDGNGVSSGGAWPVAGTAGPGQSPHA</sequence>
<feature type="transmembrane region" description="Helical" evidence="6">
    <location>
        <begin position="119"/>
        <end position="139"/>
    </location>
</feature>
<evidence type="ECO:0000313" key="8">
    <source>
        <dbReference type="EMBL" id="MDS1270411.1"/>
    </source>
</evidence>
<name>A0ABU2H553_9ACTN</name>
<evidence type="ECO:0000256" key="3">
    <source>
        <dbReference type="ARBA" id="ARBA00022989"/>
    </source>
</evidence>
<evidence type="ECO:0000256" key="4">
    <source>
        <dbReference type="ARBA" id="ARBA00023136"/>
    </source>
</evidence>
<dbReference type="PANTHER" id="PTHR38480">
    <property type="entry name" value="SLR0254 PROTEIN"/>
    <property type="match status" value="1"/>
</dbReference>
<keyword evidence="9" id="KW-1185">Reference proteome</keyword>
<accession>A0ABU2H553</accession>